<feature type="compositionally biased region" description="Basic residues" evidence="1">
    <location>
        <begin position="175"/>
        <end position="185"/>
    </location>
</feature>
<dbReference type="Proteomes" id="UP000838878">
    <property type="component" value="Chromosome 14"/>
</dbReference>
<organism evidence="2 3">
    <name type="scientific">Brenthis ino</name>
    <name type="common">lesser marbled fritillary</name>
    <dbReference type="NCBI Taxonomy" id="405034"/>
    <lineage>
        <taxon>Eukaryota</taxon>
        <taxon>Metazoa</taxon>
        <taxon>Ecdysozoa</taxon>
        <taxon>Arthropoda</taxon>
        <taxon>Hexapoda</taxon>
        <taxon>Insecta</taxon>
        <taxon>Pterygota</taxon>
        <taxon>Neoptera</taxon>
        <taxon>Endopterygota</taxon>
        <taxon>Lepidoptera</taxon>
        <taxon>Glossata</taxon>
        <taxon>Ditrysia</taxon>
        <taxon>Papilionoidea</taxon>
        <taxon>Nymphalidae</taxon>
        <taxon>Heliconiinae</taxon>
        <taxon>Argynnini</taxon>
        <taxon>Brenthis</taxon>
    </lineage>
</organism>
<feature type="compositionally biased region" description="Basic and acidic residues" evidence="1">
    <location>
        <begin position="23"/>
        <end position="39"/>
    </location>
</feature>
<evidence type="ECO:0000313" key="3">
    <source>
        <dbReference type="Proteomes" id="UP000838878"/>
    </source>
</evidence>
<keyword evidence="3" id="KW-1185">Reference proteome</keyword>
<evidence type="ECO:0000256" key="1">
    <source>
        <dbReference type="SAM" id="MobiDB-lite"/>
    </source>
</evidence>
<reference evidence="2" key="1">
    <citation type="submission" date="2021-12" db="EMBL/GenBank/DDBJ databases">
        <authorList>
            <person name="Martin H S."/>
        </authorList>
    </citation>
    <scope>NUCLEOTIDE SEQUENCE</scope>
</reference>
<dbReference type="AlphaFoldDB" id="A0A8J9Y9S0"/>
<feature type="region of interest" description="Disordered" evidence="1">
    <location>
        <begin position="23"/>
        <end position="45"/>
    </location>
</feature>
<gene>
    <name evidence="2" type="ORF">BINO364_LOCUS6209</name>
</gene>
<name>A0A8J9Y9S0_9NEOP</name>
<dbReference type="OrthoDB" id="421040at2759"/>
<feature type="compositionally biased region" description="Basic and acidic residues" evidence="1">
    <location>
        <begin position="210"/>
        <end position="220"/>
    </location>
</feature>
<proteinExistence type="predicted"/>
<feature type="region of interest" description="Disordered" evidence="1">
    <location>
        <begin position="159"/>
        <end position="220"/>
    </location>
</feature>
<accession>A0A8J9Y9S0</accession>
<protein>
    <submittedName>
        <fullName evidence="2">Uncharacterized protein</fullName>
    </submittedName>
</protein>
<feature type="compositionally biased region" description="Acidic residues" evidence="1">
    <location>
        <begin position="196"/>
        <end position="209"/>
    </location>
</feature>
<evidence type="ECO:0000313" key="2">
    <source>
        <dbReference type="EMBL" id="CAH0719921.1"/>
    </source>
</evidence>
<dbReference type="EMBL" id="OV170234">
    <property type="protein sequence ID" value="CAH0719921.1"/>
    <property type="molecule type" value="Genomic_DNA"/>
</dbReference>
<feature type="non-terminal residue" evidence="2">
    <location>
        <position position="448"/>
    </location>
</feature>
<sequence>MEEKSSDEDKSDSEILNECQRELQELENRKNGKRTRESEDGSEDGFITVQKKSSKRLIRSCSTENMSYMDSNVVVNRNINSNYTTEKEKYEVCLFSQQIMPKQMAFARFLRNECIVNENKKKEETEVITINSSKNKNKNTVRTYSSVVKSTVEVHSVNIQDKENNLNSDVTKKSNPTKKKRKKVIKDKIPNTQEETSMDCEDSSSENEESIDKITEKDEDKEKSRKFNIRDLIWKLKEIFMSEDKFEDKILMKHYDFFLSQIILAANRRIPLLRLNTGPTNKFKPREFWCSSLSKLVAERRLALGNFRRNPTPDNLEILESKVTAVREQLWLAKGCSWRNFCGSIDECTSILDMWNKMQWFKGLRHTQLSVPDDKQKELLRSLTPDSVSNCAPTLISNNDLLETPFTLQELESCLKNRDTAPDNLKICDVMSLGLPKHLSRTLVFVYY</sequence>